<feature type="compositionally biased region" description="Acidic residues" evidence="1">
    <location>
        <begin position="233"/>
        <end position="243"/>
    </location>
</feature>
<feature type="compositionally biased region" description="Polar residues" evidence="1">
    <location>
        <begin position="267"/>
        <end position="281"/>
    </location>
</feature>
<name>A0A7S1HTB8_9EUGL</name>
<reference evidence="2" key="1">
    <citation type="submission" date="2021-01" db="EMBL/GenBank/DDBJ databases">
        <authorList>
            <person name="Corre E."/>
            <person name="Pelletier E."/>
            <person name="Niang G."/>
            <person name="Scheremetjew M."/>
            <person name="Finn R."/>
            <person name="Kale V."/>
            <person name="Holt S."/>
            <person name="Cochrane G."/>
            <person name="Meng A."/>
            <person name="Brown T."/>
            <person name="Cohen L."/>
        </authorList>
    </citation>
    <scope>NUCLEOTIDE SEQUENCE</scope>
    <source>
        <strain evidence="2">NIES-381</strain>
    </source>
</reference>
<evidence type="ECO:0000313" key="2">
    <source>
        <dbReference type="EMBL" id="CAD8990638.1"/>
    </source>
</evidence>
<feature type="compositionally biased region" description="Basic and acidic residues" evidence="1">
    <location>
        <begin position="159"/>
        <end position="170"/>
    </location>
</feature>
<accession>A0A7S1HTB8</accession>
<feature type="compositionally biased region" description="Acidic residues" evidence="1">
    <location>
        <begin position="324"/>
        <end position="333"/>
    </location>
</feature>
<proteinExistence type="predicted"/>
<feature type="region of interest" description="Disordered" evidence="1">
    <location>
        <begin position="159"/>
        <end position="333"/>
    </location>
</feature>
<feature type="compositionally biased region" description="Basic and acidic residues" evidence="1">
    <location>
        <begin position="257"/>
        <end position="266"/>
    </location>
</feature>
<dbReference type="AlphaFoldDB" id="A0A7S1HTB8"/>
<gene>
    <name evidence="2" type="ORF">EGYM00392_LOCUS1680</name>
</gene>
<feature type="compositionally biased region" description="Basic and acidic residues" evidence="1">
    <location>
        <begin position="190"/>
        <end position="212"/>
    </location>
</feature>
<protein>
    <submittedName>
        <fullName evidence="2">Uncharacterized protein</fullName>
    </submittedName>
</protein>
<evidence type="ECO:0000256" key="1">
    <source>
        <dbReference type="SAM" id="MobiDB-lite"/>
    </source>
</evidence>
<feature type="compositionally biased region" description="Low complexity" evidence="1">
    <location>
        <begin position="307"/>
        <end position="323"/>
    </location>
</feature>
<sequence length="333" mass="37084">MASISVNGPQPKRKAKKDAHSFLLPFGNVAAHDASRKSNKLNKLAQETLVERLYPLTEENIRKKEERQKELDERYYAEFEAAQRKYKEFPEETVEDVLGRVCPTKEEAFVHNNDFGLFGGPAITVGQYSNTRDPHLWHYWHRNKHVRKRMKETMRRLETLAQSTHREPPAYERPPGMPKPGSKPKAKKTRSTDGERKAKQKEDALADKKQADHSAATVDDQHNSDSEGAVATDMEEEETEGEEADIKVEMEDDADESDQRSEKDSDTSGASYESGAESNNQKQKKTGADTGTDTDTGDESASDDKSSSSSSRNSSSSSSGSSGSDDESESDSD</sequence>
<organism evidence="2">
    <name type="scientific">Eutreptiella gymnastica</name>
    <dbReference type="NCBI Taxonomy" id="73025"/>
    <lineage>
        <taxon>Eukaryota</taxon>
        <taxon>Discoba</taxon>
        <taxon>Euglenozoa</taxon>
        <taxon>Euglenida</taxon>
        <taxon>Spirocuta</taxon>
        <taxon>Euglenophyceae</taxon>
        <taxon>Eutreptiales</taxon>
        <taxon>Eutreptiaceae</taxon>
        <taxon>Eutreptiella</taxon>
    </lineage>
</organism>
<dbReference type="EMBL" id="HBGA01004991">
    <property type="protein sequence ID" value="CAD8990638.1"/>
    <property type="molecule type" value="Transcribed_RNA"/>
</dbReference>